<sequence>MQRSSIVSLLSERARMRPDTVVFRDTHRNEVAVGSIPRRTVESAIPVEFAAQTGDDSHAEQEGRRGDTVHTFTVGAADIRDVTSPSHARNAGGVVVTSPGSLPAPTSGEIRRLARLHV</sequence>
<comment type="caution">
    <text evidence="2">The sequence shown here is derived from an EMBL/GenBank/DDBJ whole genome shotgun (WGS) entry which is preliminary data.</text>
</comment>
<organism evidence="2 3">
    <name type="scientific">Mycobacterium servetii</name>
    <dbReference type="NCBI Taxonomy" id="3237418"/>
    <lineage>
        <taxon>Bacteria</taxon>
        <taxon>Bacillati</taxon>
        <taxon>Actinomycetota</taxon>
        <taxon>Actinomycetes</taxon>
        <taxon>Mycobacteriales</taxon>
        <taxon>Mycobacteriaceae</taxon>
        <taxon>Mycobacterium</taxon>
    </lineage>
</organism>
<evidence type="ECO:0000256" key="1">
    <source>
        <dbReference type="SAM" id="MobiDB-lite"/>
    </source>
</evidence>
<evidence type="ECO:0000313" key="3">
    <source>
        <dbReference type="Proteomes" id="UP001564760"/>
    </source>
</evidence>
<feature type="region of interest" description="Disordered" evidence="1">
    <location>
        <begin position="80"/>
        <end position="107"/>
    </location>
</feature>
<proteinExistence type="predicted"/>
<protein>
    <submittedName>
        <fullName evidence="2">Uncharacterized protein</fullName>
    </submittedName>
</protein>
<dbReference type="EMBL" id="JBGEDP010000001">
    <property type="protein sequence ID" value="MEY8015083.1"/>
    <property type="molecule type" value="Genomic_DNA"/>
</dbReference>
<evidence type="ECO:0000313" key="2">
    <source>
        <dbReference type="EMBL" id="MEY8015083.1"/>
    </source>
</evidence>
<dbReference type="Proteomes" id="UP001564760">
    <property type="component" value="Unassembled WGS sequence"/>
</dbReference>
<name>A0ABV4BXP4_9MYCO</name>
<keyword evidence="3" id="KW-1185">Reference proteome</keyword>
<gene>
    <name evidence="2" type="ORF">AB8998_08705</name>
</gene>
<reference evidence="2 3" key="1">
    <citation type="submission" date="2024-08" db="EMBL/GenBank/DDBJ databases">
        <title>Mycobacterium servetensis sp. nov., a novel rapid-growing mycobacterial species recovered from a human patient in Zaragoza, Spain.</title>
        <authorList>
            <person name="Tristancho-Baro A.I."/>
            <person name="Buenestado-Serrano S."/>
            <person name="Garcia De Viedma D."/>
            <person name="Milagro-Beamonte A."/>
            <person name="Burillo N."/>
            <person name="Sanz S."/>
            <person name="Lopez-Calleja A.I."/>
            <person name="Penas-Utrilla D."/>
            <person name="Guardingo M."/>
            <person name="Garcia M.J."/>
            <person name="Vinuelas-Bayon J."/>
        </authorList>
    </citation>
    <scope>NUCLEOTIDE SEQUENCE [LARGE SCALE GENOMIC DNA]</scope>
    <source>
        <strain evidence="3">HUMS_12744610</strain>
    </source>
</reference>
<dbReference type="RefSeq" id="WP_369737502.1">
    <property type="nucleotide sequence ID" value="NZ_JBGEDP010000001.1"/>
</dbReference>
<accession>A0ABV4BXP4</accession>